<dbReference type="Pfam" id="PF00468">
    <property type="entry name" value="Ribosomal_L34"/>
    <property type="match status" value="1"/>
</dbReference>
<keyword evidence="2" id="KW-0689">Ribosomal protein</keyword>
<accession>A0AAJ5Z3X7</accession>
<dbReference type="NCBIfam" id="TIGR01030">
    <property type="entry name" value="rpmH_bact"/>
    <property type="match status" value="1"/>
</dbReference>
<dbReference type="GO" id="GO:0003735">
    <property type="term" value="F:structural constituent of ribosome"/>
    <property type="evidence" value="ECO:0007669"/>
    <property type="project" value="InterPro"/>
</dbReference>
<dbReference type="HAMAP" id="MF_00391">
    <property type="entry name" value="Ribosomal_bL34"/>
    <property type="match status" value="1"/>
</dbReference>
<dbReference type="PANTHER" id="PTHR14503:SF4">
    <property type="entry name" value="LARGE RIBOSOMAL SUBUNIT PROTEIN BL34M"/>
    <property type="match status" value="1"/>
</dbReference>
<dbReference type="EMBL" id="CP119916">
    <property type="protein sequence ID" value="WFD14676.1"/>
    <property type="molecule type" value="Genomic_DNA"/>
</dbReference>
<proteinExistence type="inferred from homology"/>
<reference evidence="5 6" key="1">
    <citation type="submission" date="2023-03" db="EMBL/GenBank/DDBJ databases">
        <title>Mating type loci evolution in Malassezia.</title>
        <authorList>
            <person name="Coelho M.A."/>
        </authorList>
    </citation>
    <scope>NUCLEOTIDE SEQUENCE [LARGE SCALE GENOMIC DNA]</scope>
    <source>
        <strain evidence="5 6">CBS 13387</strain>
    </source>
</reference>
<dbReference type="GO" id="GO:0006412">
    <property type="term" value="P:translation"/>
    <property type="evidence" value="ECO:0007669"/>
    <property type="project" value="InterPro"/>
</dbReference>
<comment type="similarity">
    <text evidence="1">Belongs to the bacterial ribosomal protein bL34 family.</text>
</comment>
<evidence type="ECO:0000256" key="2">
    <source>
        <dbReference type="ARBA" id="ARBA00022980"/>
    </source>
</evidence>
<sequence length="130" mass="14618">MTLPRFAGVRAFRHLRSTGTRMIPAWANVPARSATSTVYSRTPMTTAWRAPIPSSPILSMTRPMLWNKSVGASPSQIPLGGVRFTTYGSEYQPSQRKRKRKHGFLARLRSRTGKKILIRRRAKGKTAISH</sequence>
<keyword evidence="6" id="KW-1185">Reference proteome</keyword>
<protein>
    <recommendedName>
        <fullName evidence="4">Large ribosomal subunit protein bL34m</fullName>
    </recommendedName>
</protein>
<name>A0AAJ5Z3X7_9BASI</name>
<organism evidence="5 6">
    <name type="scientific">Malassezia arunalokei</name>
    <dbReference type="NCBI Taxonomy" id="1514897"/>
    <lineage>
        <taxon>Eukaryota</taxon>
        <taxon>Fungi</taxon>
        <taxon>Dikarya</taxon>
        <taxon>Basidiomycota</taxon>
        <taxon>Ustilaginomycotina</taxon>
        <taxon>Malasseziomycetes</taxon>
        <taxon>Malasseziales</taxon>
        <taxon>Malasseziaceae</taxon>
        <taxon>Malassezia</taxon>
    </lineage>
</organism>
<evidence type="ECO:0000256" key="4">
    <source>
        <dbReference type="ARBA" id="ARBA00035274"/>
    </source>
</evidence>
<dbReference type="Gene3D" id="1.10.287.3980">
    <property type="match status" value="1"/>
</dbReference>
<dbReference type="Proteomes" id="UP001217582">
    <property type="component" value="Chromosome 1"/>
</dbReference>
<dbReference type="AlphaFoldDB" id="A0AAJ5Z3X7"/>
<evidence type="ECO:0000256" key="3">
    <source>
        <dbReference type="ARBA" id="ARBA00023274"/>
    </source>
</evidence>
<evidence type="ECO:0000313" key="5">
    <source>
        <dbReference type="EMBL" id="WFD14676.1"/>
    </source>
</evidence>
<dbReference type="GO" id="GO:0005762">
    <property type="term" value="C:mitochondrial large ribosomal subunit"/>
    <property type="evidence" value="ECO:0007669"/>
    <property type="project" value="TreeGrafter"/>
</dbReference>
<evidence type="ECO:0000256" key="1">
    <source>
        <dbReference type="ARBA" id="ARBA00010111"/>
    </source>
</evidence>
<evidence type="ECO:0000313" key="6">
    <source>
        <dbReference type="Proteomes" id="UP001217582"/>
    </source>
</evidence>
<keyword evidence="3" id="KW-0687">Ribonucleoprotein</keyword>
<gene>
    <name evidence="5" type="ORF">MARU1_000682</name>
</gene>
<dbReference type="FunFam" id="1.10.287.3980:FF:000001">
    <property type="entry name" value="Mitochondrial ribosomal protein L34"/>
    <property type="match status" value="1"/>
</dbReference>
<dbReference type="InterPro" id="IPR000271">
    <property type="entry name" value="Ribosomal_bL34"/>
</dbReference>
<dbReference type="PANTHER" id="PTHR14503">
    <property type="entry name" value="MITOCHONDRIAL RIBOSOMAL PROTEIN 34 FAMILY MEMBER"/>
    <property type="match status" value="1"/>
</dbReference>